<organism evidence="2 3">
    <name type="scientific">Pricia antarctica</name>
    <dbReference type="NCBI Taxonomy" id="641691"/>
    <lineage>
        <taxon>Bacteria</taxon>
        <taxon>Pseudomonadati</taxon>
        <taxon>Bacteroidota</taxon>
        <taxon>Flavobacteriia</taxon>
        <taxon>Flavobacteriales</taxon>
        <taxon>Flavobacteriaceae</taxon>
        <taxon>Pricia</taxon>
    </lineage>
</organism>
<name>A0A1G7D7Z6_9FLAO</name>
<keyword evidence="1" id="KW-0472">Membrane</keyword>
<sequence>MKALPNEIVLRPRFQLNLPDAKETLLKAFENSEKKPFLVNRIDDHVFIKFNPEKNHFWSPQLHLEINDLEEHLEVNEQKGSKLYGMFGPNPTLWTFFIFLHFGVATIFIILGIWAYSSASLDRPYGLQLGLMGIMLILWSILYAFGRAGRHKGKPQMQELHTFMNEVLDR</sequence>
<dbReference type="EMBL" id="FNAO01000005">
    <property type="protein sequence ID" value="SDE47046.1"/>
    <property type="molecule type" value="Genomic_DNA"/>
</dbReference>
<keyword evidence="1" id="KW-1133">Transmembrane helix</keyword>
<keyword evidence="3" id="KW-1185">Reference proteome</keyword>
<proteinExistence type="predicted"/>
<gene>
    <name evidence="2" type="ORF">SAMN05421636_105190</name>
</gene>
<reference evidence="2 3" key="1">
    <citation type="submission" date="2016-10" db="EMBL/GenBank/DDBJ databases">
        <authorList>
            <person name="de Groot N.N."/>
        </authorList>
    </citation>
    <scope>NUCLEOTIDE SEQUENCE [LARGE SCALE GENOMIC DNA]</scope>
    <source>
        <strain evidence="2 3">DSM 23421</strain>
    </source>
</reference>
<dbReference type="STRING" id="641691.SAMN05421636_105190"/>
<evidence type="ECO:0000256" key="1">
    <source>
        <dbReference type="SAM" id="Phobius"/>
    </source>
</evidence>
<evidence type="ECO:0000313" key="2">
    <source>
        <dbReference type="EMBL" id="SDE47046.1"/>
    </source>
</evidence>
<accession>A0A1G7D7Z6</accession>
<feature type="transmembrane region" description="Helical" evidence="1">
    <location>
        <begin position="92"/>
        <end position="115"/>
    </location>
</feature>
<feature type="transmembrane region" description="Helical" evidence="1">
    <location>
        <begin position="127"/>
        <end position="146"/>
    </location>
</feature>
<protein>
    <recommendedName>
        <fullName evidence="4">GTP-binding protein</fullName>
    </recommendedName>
</protein>
<dbReference type="AlphaFoldDB" id="A0A1G7D7Z6"/>
<dbReference type="Proteomes" id="UP000199109">
    <property type="component" value="Unassembled WGS sequence"/>
</dbReference>
<dbReference type="RefSeq" id="WP_175455318.1">
    <property type="nucleotide sequence ID" value="NZ_FNAO01000005.1"/>
</dbReference>
<evidence type="ECO:0008006" key="4">
    <source>
        <dbReference type="Google" id="ProtNLM"/>
    </source>
</evidence>
<keyword evidence="1" id="KW-0812">Transmembrane</keyword>
<evidence type="ECO:0000313" key="3">
    <source>
        <dbReference type="Proteomes" id="UP000199109"/>
    </source>
</evidence>